<keyword evidence="1" id="KW-0812">Transmembrane</keyword>
<organism evidence="2">
    <name type="scientific">Candidatus Fermentithermobacillus carboniphilus</name>
    <dbReference type="NCBI Taxonomy" id="3085328"/>
    <lineage>
        <taxon>Bacteria</taxon>
        <taxon>Bacillati</taxon>
        <taxon>Bacillota</taxon>
        <taxon>Candidatus Fermentithermobacillia</taxon>
        <taxon>Candidatus Fermentithermobacillales</taxon>
        <taxon>Candidatus Fermentithermobacillaceae</taxon>
        <taxon>Candidatus Fermentithermobacillus</taxon>
    </lineage>
</organism>
<evidence type="ECO:0000256" key="1">
    <source>
        <dbReference type="SAM" id="Phobius"/>
    </source>
</evidence>
<reference evidence="2" key="2">
    <citation type="journal article" date="2023" name="Biology">
        <title>Prokaryotic Life Associated with Coal-Fire Gas Vents Revealed by Metagenomics.</title>
        <authorList>
            <person name="Kadnikov V.V."/>
            <person name="Mardanov A.V."/>
            <person name="Beletsky A.V."/>
            <person name="Karnachuk O.V."/>
            <person name="Ravin N.V."/>
        </authorList>
    </citation>
    <scope>NUCLEOTIDE SEQUENCE</scope>
    <source>
        <strain evidence="2">Bu02</strain>
    </source>
</reference>
<gene>
    <name evidence="2" type="ORF">IMF26_01515</name>
</gene>
<keyword evidence="1" id="KW-1133">Transmembrane helix</keyword>
<keyword evidence="1" id="KW-0472">Membrane</keyword>
<dbReference type="KEGG" id="fcz:IMF26_01515"/>
<feature type="transmembrane region" description="Helical" evidence="1">
    <location>
        <begin position="37"/>
        <end position="55"/>
    </location>
</feature>
<feature type="transmembrane region" description="Helical" evidence="1">
    <location>
        <begin position="61"/>
        <end position="81"/>
    </location>
</feature>
<name>A0AAT9LCD6_9FIRM</name>
<feature type="transmembrane region" description="Helical" evidence="1">
    <location>
        <begin position="6"/>
        <end position="25"/>
    </location>
</feature>
<protein>
    <submittedName>
        <fullName evidence="2">Uncharacterized protein</fullName>
    </submittedName>
</protein>
<evidence type="ECO:0000313" key="2">
    <source>
        <dbReference type="EMBL" id="QUL98786.1"/>
    </source>
</evidence>
<proteinExistence type="predicted"/>
<accession>A0AAT9LCD6</accession>
<reference evidence="2" key="1">
    <citation type="submission" date="2020-10" db="EMBL/GenBank/DDBJ databases">
        <authorList>
            <person name="Kadnikov V."/>
            <person name="Beletsky A.V."/>
            <person name="Mardanov A.V."/>
            <person name="Karnachuk O.V."/>
            <person name="Ravin N.V."/>
        </authorList>
    </citation>
    <scope>NUCLEOTIDE SEQUENCE</scope>
    <source>
        <strain evidence="2">Bu02</strain>
    </source>
</reference>
<dbReference type="EMBL" id="CP062796">
    <property type="protein sequence ID" value="QUL98786.1"/>
    <property type="molecule type" value="Genomic_DNA"/>
</dbReference>
<sequence length="284" mass="32129">MAGIRENVGLVLLALVFIFFCAWKALGWRNLHPSRRLAITVGIVFSLVSIVISAVNPPWAGRWILGTVISAFLGYGLLYSLGRKQHEKTLDSFAAETGMTAVRTPQDEESSKELADLKKWMDRDLYKWKVSGQYPALVQKRGPWTLVVRVPLAVDFDLNAPDYTVFAYIRKIPMNTIIIAEMPLKEKDKPKKIFTTGDPEFDKRYYLTGVSASDALAVFKDEVRDYFKKLTSFSGWVRLERFGIYYYMPGMVGSRDDLEKSIALLDLLAKAVEKGAEEGELKEP</sequence>
<dbReference type="AlphaFoldDB" id="A0AAT9LCD6"/>